<sequence length="481" mass="53786">MTSNIVKCSNCDVVINELLTFVRNVMDYMDEESIHQLCSTSFSIDDIAKAKSLLFESMPNAKKMPLRRKRDKKRMSRDLDDIINLMKSADPQIFPIFVARDLHLLPPVTFDHVDVTRLLKDILWLKSQLSSLEEKVVTSDQFNLLKQEIEHMKHASIIDDFSSRENVNKRRGACLQNSFVMNSGPIGLPYVPEYVPLKSSQTSAVAGVIDRPSLMRHSSSKEVDADDSVSFTYVQNKATEDAKQIEAQAHTAVPSVMNESDRRVLPVCSDSTSVSETGHRNERVEAPAPTMVSTKPAASENDASASDGHNLTTGTRSTEIIAERAPNSSATRIDARGTLSARNSSVKSEQVVGDSEWQIVRKKSAKRYKLIGQRGSAPTAPDGKFKAADVRVPLLISNVSKEASTSDIISYIKQKTDESVTLKKINMQKEKPYNSYKLYVSKCKLDLFLKENFWPSGITFRRFVNFLYKTGSIVKANQHNL</sequence>
<feature type="compositionally biased region" description="Polar residues" evidence="1">
    <location>
        <begin position="301"/>
        <end position="318"/>
    </location>
</feature>
<proteinExistence type="predicted"/>
<reference evidence="2 3" key="1">
    <citation type="submission" date="2024-06" db="EMBL/GenBank/DDBJ databases">
        <title>A chromosome-level genome assembly of beet webworm, Loxostege sticticalis.</title>
        <authorList>
            <person name="Zhang Y."/>
        </authorList>
    </citation>
    <scope>NUCLEOTIDE SEQUENCE [LARGE SCALE GENOMIC DNA]</scope>
    <source>
        <strain evidence="2">AQ026</strain>
        <tissue evidence="2">Whole body</tissue>
    </source>
</reference>
<name>A0ABR3HT49_LOXSC</name>
<evidence type="ECO:0000256" key="1">
    <source>
        <dbReference type="SAM" id="MobiDB-lite"/>
    </source>
</evidence>
<evidence type="ECO:0008006" key="4">
    <source>
        <dbReference type="Google" id="ProtNLM"/>
    </source>
</evidence>
<evidence type="ECO:0000313" key="3">
    <source>
        <dbReference type="Proteomes" id="UP001549920"/>
    </source>
</evidence>
<evidence type="ECO:0000313" key="2">
    <source>
        <dbReference type="EMBL" id="KAL0879741.1"/>
    </source>
</evidence>
<keyword evidence="3" id="KW-1185">Reference proteome</keyword>
<comment type="caution">
    <text evidence="2">The sequence shown here is derived from an EMBL/GenBank/DDBJ whole genome shotgun (WGS) entry which is preliminary data.</text>
</comment>
<dbReference type="EMBL" id="JBEUOH010000014">
    <property type="protein sequence ID" value="KAL0879741.1"/>
    <property type="molecule type" value="Genomic_DNA"/>
</dbReference>
<feature type="region of interest" description="Disordered" evidence="1">
    <location>
        <begin position="270"/>
        <end position="347"/>
    </location>
</feature>
<organism evidence="2 3">
    <name type="scientific">Loxostege sticticalis</name>
    <name type="common">Beet webworm moth</name>
    <dbReference type="NCBI Taxonomy" id="481309"/>
    <lineage>
        <taxon>Eukaryota</taxon>
        <taxon>Metazoa</taxon>
        <taxon>Ecdysozoa</taxon>
        <taxon>Arthropoda</taxon>
        <taxon>Hexapoda</taxon>
        <taxon>Insecta</taxon>
        <taxon>Pterygota</taxon>
        <taxon>Neoptera</taxon>
        <taxon>Endopterygota</taxon>
        <taxon>Lepidoptera</taxon>
        <taxon>Glossata</taxon>
        <taxon>Ditrysia</taxon>
        <taxon>Pyraloidea</taxon>
        <taxon>Crambidae</taxon>
        <taxon>Pyraustinae</taxon>
        <taxon>Loxostege</taxon>
    </lineage>
</organism>
<accession>A0ABR3HT49</accession>
<gene>
    <name evidence="2" type="ORF">ABMA27_003454</name>
</gene>
<dbReference type="Proteomes" id="UP001549920">
    <property type="component" value="Unassembled WGS sequence"/>
</dbReference>
<protein>
    <recommendedName>
        <fullName evidence="4">Mutant cadherin</fullName>
    </recommendedName>
</protein>